<keyword evidence="5 6" id="KW-0472">Membrane</keyword>
<feature type="transmembrane region" description="Helical" evidence="6">
    <location>
        <begin position="15"/>
        <end position="35"/>
    </location>
</feature>
<dbReference type="InterPro" id="IPR018499">
    <property type="entry name" value="Tetraspanin/Peripherin"/>
</dbReference>
<accession>A0A7R9J6X0</accession>
<name>A0A7R9J6X0_TIMCA</name>
<keyword evidence="3 6" id="KW-0812">Transmembrane</keyword>
<dbReference type="InterPro" id="IPR008952">
    <property type="entry name" value="Tetraspanin_EC2_sf"/>
</dbReference>
<evidence type="ECO:0000256" key="1">
    <source>
        <dbReference type="ARBA" id="ARBA00004141"/>
    </source>
</evidence>
<dbReference type="InterPro" id="IPR018503">
    <property type="entry name" value="Tetraspanin_CS"/>
</dbReference>
<evidence type="ECO:0000256" key="6">
    <source>
        <dbReference type="SAM" id="Phobius"/>
    </source>
</evidence>
<dbReference type="PANTHER" id="PTHR19282">
    <property type="entry name" value="TETRASPANIN"/>
    <property type="match status" value="1"/>
</dbReference>
<protein>
    <submittedName>
        <fullName evidence="7">(California timema) hypothetical protein</fullName>
    </submittedName>
</protein>
<evidence type="ECO:0000256" key="4">
    <source>
        <dbReference type="ARBA" id="ARBA00022989"/>
    </source>
</evidence>
<reference evidence="7" key="1">
    <citation type="submission" date="2020-11" db="EMBL/GenBank/DDBJ databases">
        <authorList>
            <person name="Tran Van P."/>
        </authorList>
    </citation>
    <scope>NUCLEOTIDE SEQUENCE</scope>
</reference>
<dbReference type="Pfam" id="PF00335">
    <property type="entry name" value="Tetraspanin"/>
    <property type="match status" value="2"/>
</dbReference>
<keyword evidence="4 6" id="KW-1133">Transmembrane helix</keyword>
<evidence type="ECO:0000256" key="3">
    <source>
        <dbReference type="ARBA" id="ARBA00022692"/>
    </source>
</evidence>
<comment type="similarity">
    <text evidence="2">Belongs to the tetraspanin (TM4SF) family.</text>
</comment>
<proteinExistence type="inferred from homology"/>
<dbReference type="CDD" id="cd03156">
    <property type="entry name" value="uroplakin_I_like_LEL"/>
    <property type="match status" value="1"/>
</dbReference>
<dbReference type="PROSITE" id="PS00421">
    <property type="entry name" value="TM4_1"/>
    <property type="match status" value="1"/>
</dbReference>
<dbReference type="SUPFAM" id="SSF48652">
    <property type="entry name" value="Tetraspanin"/>
    <property type="match status" value="1"/>
</dbReference>
<feature type="transmembrane region" description="Helical" evidence="6">
    <location>
        <begin position="268"/>
        <end position="290"/>
    </location>
</feature>
<gene>
    <name evidence="7" type="ORF">TCMB3V08_LOCUS6337</name>
</gene>
<dbReference type="EMBL" id="OE181789">
    <property type="protein sequence ID" value="CAD7573707.1"/>
    <property type="molecule type" value="Genomic_DNA"/>
</dbReference>
<organism evidence="7">
    <name type="scientific">Timema californicum</name>
    <name type="common">California timema</name>
    <name type="synonym">Walking stick</name>
    <dbReference type="NCBI Taxonomy" id="61474"/>
    <lineage>
        <taxon>Eukaryota</taxon>
        <taxon>Metazoa</taxon>
        <taxon>Ecdysozoa</taxon>
        <taxon>Arthropoda</taxon>
        <taxon>Hexapoda</taxon>
        <taxon>Insecta</taxon>
        <taxon>Pterygota</taxon>
        <taxon>Neoptera</taxon>
        <taxon>Polyneoptera</taxon>
        <taxon>Phasmatodea</taxon>
        <taxon>Timematodea</taxon>
        <taxon>Timematoidea</taxon>
        <taxon>Timematidae</taxon>
        <taxon>Timema</taxon>
    </lineage>
</organism>
<comment type="subcellular location">
    <subcellularLocation>
        <location evidence="1">Membrane</location>
        <topology evidence="1">Multi-pass membrane protein</topology>
    </subcellularLocation>
</comment>
<dbReference type="Gene3D" id="1.10.1450.10">
    <property type="entry name" value="Tetraspanin"/>
    <property type="match status" value="1"/>
</dbReference>
<feature type="transmembrane region" description="Helical" evidence="6">
    <location>
        <begin position="133"/>
        <end position="154"/>
    </location>
</feature>
<evidence type="ECO:0000256" key="2">
    <source>
        <dbReference type="ARBA" id="ARBA00006840"/>
    </source>
</evidence>
<dbReference type="PANTHER" id="PTHR19282:SF552">
    <property type="entry name" value="TETRASPANIN"/>
    <property type="match status" value="1"/>
</dbReference>
<evidence type="ECO:0000313" key="7">
    <source>
        <dbReference type="EMBL" id="CAD7573707.1"/>
    </source>
</evidence>
<dbReference type="AlphaFoldDB" id="A0A7R9J6X0"/>
<evidence type="ECO:0000256" key="5">
    <source>
        <dbReference type="ARBA" id="ARBA00023136"/>
    </source>
</evidence>
<dbReference type="GO" id="GO:0005886">
    <property type="term" value="C:plasma membrane"/>
    <property type="evidence" value="ECO:0007669"/>
    <property type="project" value="TreeGrafter"/>
</dbReference>
<sequence>MQFEKFTTPTVIEQVSYILIAAGAFVFVVSFLGYCGAIRESRCLLTTCGVRGRVPGGRAPPPKDKPCNGWWRFTVEHDGRTYHAREDHYKTFTFPLLDYCYRVTCRRLVKANHEDARKITPVFIQQVVGPGKYGVLLLIILVMEITAGGLAAAYKKEAETESRTMLKNSIKKYYATQDKADAVTLMWNYFMAQMKCCGVDNYLDFKESPKWGTNKTVPEACCVLVGDLNKFTPKDPQCPNNPSESNSYYLKGCYETFYNWLMEHINTAIGVGIGLGLLQLLGIFFAFCLCKSIDGYIKDGINREDRDNTPHLFMFMQKYQVFLGSEPALAWRESGKPFMTNHPDSPKRYSNLDCLVLCSLAQRRTRALANWVSEADL</sequence>